<name>A0A3P5XZS9_BRACM</name>
<dbReference type="AlphaFoldDB" id="A0A3P5XZS9"/>
<protein>
    <submittedName>
        <fullName evidence="1">Uncharacterized protein</fullName>
    </submittedName>
</protein>
<sequence length="38" mass="4401">MRTHGLDLCLRRTWGGFTQTGLWFLHVAFGGWWCGFGE</sequence>
<organism evidence="1">
    <name type="scientific">Brassica campestris</name>
    <name type="common">Field mustard</name>
    <dbReference type="NCBI Taxonomy" id="3711"/>
    <lineage>
        <taxon>Eukaryota</taxon>
        <taxon>Viridiplantae</taxon>
        <taxon>Streptophyta</taxon>
        <taxon>Embryophyta</taxon>
        <taxon>Tracheophyta</taxon>
        <taxon>Spermatophyta</taxon>
        <taxon>Magnoliopsida</taxon>
        <taxon>eudicotyledons</taxon>
        <taxon>Gunneridae</taxon>
        <taxon>Pentapetalae</taxon>
        <taxon>rosids</taxon>
        <taxon>malvids</taxon>
        <taxon>Brassicales</taxon>
        <taxon>Brassicaceae</taxon>
        <taxon>Brassiceae</taxon>
        <taxon>Brassica</taxon>
    </lineage>
</organism>
<evidence type="ECO:0000313" key="1">
    <source>
        <dbReference type="EMBL" id="VDC60349.1"/>
    </source>
</evidence>
<gene>
    <name evidence="1" type="ORF">BRAA09T37960Z</name>
</gene>
<accession>A0A3P5XZS9</accession>
<dbReference type="EMBL" id="LR031568">
    <property type="protein sequence ID" value="VDC60349.1"/>
    <property type="molecule type" value="Genomic_DNA"/>
</dbReference>
<proteinExistence type="predicted"/>
<reference evidence="1" key="1">
    <citation type="submission" date="2018-11" db="EMBL/GenBank/DDBJ databases">
        <authorList>
            <consortium name="Genoscope - CEA"/>
            <person name="William W."/>
        </authorList>
    </citation>
    <scope>NUCLEOTIDE SEQUENCE</scope>
</reference>